<keyword evidence="1" id="KW-1133">Transmembrane helix</keyword>
<name>A0A1H5TK73_9RHOB</name>
<organism evidence="2 3">
    <name type="scientific">Thalassococcus halodurans</name>
    <dbReference type="NCBI Taxonomy" id="373675"/>
    <lineage>
        <taxon>Bacteria</taxon>
        <taxon>Pseudomonadati</taxon>
        <taxon>Pseudomonadota</taxon>
        <taxon>Alphaproteobacteria</taxon>
        <taxon>Rhodobacterales</taxon>
        <taxon>Roseobacteraceae</taxon>
        <taxon>Thalassococcus</taxon>
    </lineage>
</organism>
<feature type="transmembrane region" description="Helical" evidence="1">
    <location>
        <begin position="106"/>
        <end position="126"/>
    </location>
</feature>
<dbReference type="OrthoDB" id="7877480at2"/>
<gene>
    <name evidence="2" type="ORF">SAMN04488045_0630</name>
</gene>
<dbReference type="Proteomes" id="UP000236752">
    <property type="component" value="Unassembled WGS sequence"/>
</dbReference>
<evidence type="ECO:0008006" key="4">
    <source>
        <dbReference type="Google" id="ProtNLM"/>
    </source>
</evidence>
<accession>A0A1H5TK73</accession>
<keyword evidence="1" id="KW-0472">Membrane</keyword>
<feature type="transmembrane region" description="Helical" evidence="1">
    <location>
        <begin position="81"/>
        <end position="100"/>
    </location>
</feature>
<protein>
    <recommendedName>
        <fullName evidence="4">5-bromo-4-chloroindolyl phosphate hydrolysis protein</fullName>
    </recommendedName>
</protein>
<dbReference type="AlphaFoldDB" id="A0A1H5TK73"/>
<sequence>MADIGFHRHTSKGTNDRYDLIILLVMAAGPLMFGLLQATLMSLVITLIQFAILGVAVLCLVKGAAAKAHYQERRAARAPRIPALILGSLLVGLFVAVVAMGEMTDIKVPVMLGGLAAILSLFAFGIDPLRSKGLDDPQLMAERAARHLLVSTDDRLRDLSDRVSAFNEPDLSVKIEALHGAILRVLRAFGQSGQDITKIQQPLEKILTLIGAEVDALESGWTADSHSTAKRFTKRMQALGDAFENHVRKLRMKSDEGAIDFDADLLIDRMKGHGI</sequence>
<keyword evidence="3" id="KW-1185">Reference proteome</keyword>
<dbReference type="RefSeq" id="WP_103908992.1">
    <property type="nucleotide sequence ID" value="NZ_FNUZ01000001.1"/>
</dbReference>
<dbReference type="EMBL" id="FNUZ01000001">
    <property type="protein sequence ID" value="SEF62481.1"/>
    <property type="molecule type" value="Genomic_DNA"/>
</dbReference>
<keyword evidence="1" id="KW-0812">Transmembrane</keyword>
<feature type="transmembrane region" description="Helical" evidence="1">
    <location>
        <begin position="43"/>
        <end position="61"/>
    </location>
</feature>
<evidence type="ECO:0000313" key="3">
    <source>
        <dbReference type="Proteomes" id="UP000236752"/>
    </source>
</evidence>
<evidence type="ECO:0000313" key="2">
    <source>
        <dbReference type="EMBL" id="SEF62481.1"/>
    </source>
</evidence>
<reference evidence="2 3" key="1">
    <citation type="submission" date="2016-10" db="EMBL/GenBank/DDBJ databases">
        <authorList>
            <person name="de Groot N.N."/>
        </authorList>
    </citation>
    <scope>NUCLEOTIDE SEQUENCE [LARGE SCALE GENOMIC DNA]</scope>
    <source>
        <strain evidence="2 3">DSM 26915</strain>
    </source>
</reference>
<feature type="transmembrane region" description="Helical" evidence="1">
    <location>
        <begin position="20"/>
        <end position="37"/>
    </location>
</feature>
<evidence type="ECO:0000256" key="1">
    <source>
        <dbReference type="SAM" id="Phobius"/>
    </source>
</evidence>
<proteinExistence type="predicted"/>